<evidence type="ECO:0000256" key="1">
    <source>
        <dbReference type="SAM" id="MobiDB-lite"/>
    </source>
</evidence>
<dbReference type="EnsemblProtists" id="EOD37481">
    <property type="protein sequence ID" value="EOD37481"/>
    <property type="gene ID" value="EMIHUDRAFT_225326"/>
</dbReference>
<name>A0A0D3KNZ6_EMIH1</name>
<keyword evidence="5" id="KW-1185">Reference proteome</keyword>
<dbReference type="Proteomes" id="UP000013827">
    <property type="component" value="Unassembled WGS sequence"/>
</dbReference>
<evidence type="ECO:0000313" key="4">
    <source>
        <dbReference type="EnsemblProtists" id="EOD37481"/>
    </source>
</evidence>
<evidence type="ECO:0000259" key="3">
    <source>
        <dbReference type="PROSITE" id="PS51294"/>
    </source>
</evidence>
<sequence>MLRRISQVWVVHVPVKLDETADDSIKEDPKEAFPIPSFSPIPSNSALVYGQDNVEPMLAPETELNLIFDCLVPSSSPASSASPSPPAWQSCPTVAMQPGCFAADPPKCTNPPASLIGNKRCIWTAEEDAFIDRAVRFRGLRWKAIAEMLPGRSETGCRKRWMRCQQRRLAARGIKVSRMSDVVANVHNVGAMRTRKPPSSQPPPEVELWSGSGREQSGLELAWAHAPSACARPRPLAPVPNALPVAH</sequence>
<dbReference type="SUPFAM" id="SSF46689">
    <property type="entry name" value="Homeodomain-like"/>
    <property type="match status" value="1"/>
</dbReference>
<dbReference type="PROSITE" id="PS51294">
    <property type="entry name" value="HTH_MYB"/>
    <property type="match status" value="1"/>
</dbReference>
<dbReference type="Pfam" id="PF00249">
    <property type="entry name" value="Myb_DNA-binding"/>
    <property type="match status" value="1"/>
</dbReference>
<feature type="domain" description="HTH myb-type" evidence="3">
    <location>
        <begin position="119"/>
        <end position="169"/>
    </location>
</feature>
<protein>
    <recommendedName>
        <fullName evidence="6">Myb-like domain-containing protein</fullName>
    </recommendedName>
</protein>
<dbReference type="HOGENOM" id="CLU_1126261_0_0_1"/>
<dbReference type="AlphaFoldDB" id="A0A0D3KNZ6"/>
<feature type="region of interest" description="Disordered" evidence="1">
    <location>
        <begin position="192"/>
        <end position="211"/>
    </location>
</feature>
<reference evidence="5" key="1">
    <citation type="journal article" date="2013" name="Nature">
        <title>Pan genome of the phytoplankton Emiliania underpins its global distribution.</title>
        <authorList>
            <person name="Read B.A."/>
            <person name="Kegel J."/>
            <person name="Klute M.J."/>
            <person name="Kuo A."/>
            <person name="Lefebvre S.C."/>
            <person name="Maumus F."/>
            <person name="Mayer C."/>
            <person name="Miller J."/>
            <person name="Monier A."/>
            <person name="Salamov A."/>
            <person name="Young J."/>
            <person name="Aguilar M."/>
            <person name="Claverie J.M."/>
            <person name="Frickenhaus S."/>
            <person name="Gonzalez K."/>
            <person name="Herman E.K."/>
            <person name="Lin Y.C."/>
            <person name="Napier J."/>
            <person name="Ogata H."/>
            <person name="Sarno A.F."/>
            <person name="Shmutz J."/>
            <person name="Schroeder D."/>
            <person name="de Vargas C."/>
            <person name="Verret F."/>
            <person name="von Dassow P."/>
            <person name="Valentin K."/>
            <person name="Van de Peer Y."/>
            <person name="Wheeler G."/>
            <person name="Dacks J.B."/>
            <person name="Delwiche C.F."/>
            <person name="Dyhrman S.T."/>
            <person name="Glockner G."/>
            <person name="John U."/>
            <person name="Richards T."/>
            <person name="Worden A.Z."/>
            <person name="Zhang X."/>
            <person name="Grigoriev I.V."/>
            <person name="Allen A.E."/>
            <person name="Bidle K."/>
            <person name="Borodovsky M."/>
            <person name="Bowler C."/>
            <person name="Brownlee C."/>
            <person name="Cock J.M."/>
            <person name="Elias M."/>
            <person name="Gladyshev V.N."/>
            <person name="Groth M."/>
            <person name="Guda C."/>
            <person name="Hadaegh A."/>
            <person name="Iglesias-Rodriguez M.D."/>
            <person name="Jenkins J."/>
            <person name="Jones B.M."/>
            <person name="Lawson T."/>
            <person name="Leese F."/>
            <person name="Lindquist E."/>
            <person name="Lobanov A."/>
            <person name="Lomsadze A."/>
            <person name="Malik S.B."/>
            <person name="Marsh M.E."/>
            <person name="Mackinder L."/>
            <person name="Mock T."/>
            <person name="Mueller-Roeber B."/>
            <person name="Pagarete A."/>
            <person name="Parker M."/>
            <person name="Probert I."/>
            <person name="Quesneville H."/>
            <person name="Raines C."/>
            <person name="Rensing S.A."/>
            <person name="Riano-Pachon D.M."/>
            <person name="Richier S."/>
            <person name="Rokitta S."/>
            <person name="Shiraiwa Y."/>
            <person name="Soanes D.M."/>
            <person name="van der Giezen M."/>
            <person name="Wahlund T.M."/>
            <person name="Williams B."/>
            <person name="Wilson W."/>
            <person name="Wolfe G."/>
            <person name="Wurch L.L."/>
        </authorList>
    </citation>
    <scope>NUCLEOTIDE SEQUENCE</scope>
</reference>
<dbReference type="InterPro" id="IPR017930">
    <property type="entry name" value="Myb_dom"/>
</dbReference>
<organism evidence="4 5">
    <name type="scientific">Emiliania huxleyi (strain CCMP1516)</name>
    <dbReference type="NCBI Taxonomy" id="280463"/>
    <lineage>
        <taxon>Eukaryota</taxon>
        <taxon>Haptista</taxon>
        <taxon>Haptophyta</taxon>
        <taxon>Prymnesiophyceae</taxon>
        <taxon>Isochrysidales</taxon>
        <taxon>Noelaerhabdaceae</taxon>
        <taxon>Emiliania</taxon>
    </lineage>
</organism>
<dbReference type="InterPro" id="IPR009057">
    <property type="entry name" value="Homeodomain-like_sf"/>
</dbReference>
<dbReference type="GeneID" id="17282751"/>
<reference evidence="4" key="2">
    <citation type="submission" date="2024-10" db="UniProtKB">
        <authorList>
            <consortium name="EnsemblProtists"/>
        </authorList>
    </citation>
    <scope>IDENTIFICATION</scope>
</reference>
<dbReference type="InterPro" id="IPR001005">
    <property type="entry name" value="SANT/Myb"/>
</dbReference>
<proteinExistence type="predicted"/>
<dbReference type="CDD" id="cd00167">
    <property type="entry name" value="SANT"/>
    <property type="match status" value="1"/>
</dbReference>
<evidence type="ECO:0000259" key="2">
    <source>
        <dbReference type="PROSITE" id="PS50090"/>
    </source>
</evidence>
<dbReference type="PROSITE" id="PS50090">
    <property type="entry name" value="MYB_LIKE"/>
    <property type="match status" value="1"/>
</dbReference>
<dbReference type="RefSeq" id="XP_005789910.1">
    <property type="nucleotide sequence ID" value="XM_005789853.1"/>
</dbReference>
<feature type="domain" description="Myb-like" evidence="2">
    <location>
        <begin position="119"/>
        <end position="165"/>
    </location>
</feature>
<dbReference type="KEGG" id="ehx:EMIHUDRAFT_225326"/>
<dbReference type="PaxDb" id="2903-EOD37481"/>
<evidence type="ECO:0000313" key="5">
    <source>
        <dbReference type="Proteomes" id="UP000013827"/>
    </source>
</evidence>
<accession>A0A0D3KNZ6</accession>
<dbReference type="SMART" id="SM00717">
    <property type="entry name" value="SANT"/>
    <property type="match status" value="1"/>
</dbReference>
<evidence type="ECO:0008006" key="6">
    <source>
        <dbReference type="Google" id="ProtNLM"/>
    </source>
</evidence>
<dbReference type="Gene3D" id="1.10.10.60">
    <property type="entry name" value="Homeodomain-like"/>
    <property type="match status" value="1"/>
</dbReference>